<feature type="compositionally biased region" description="Basic and acidic residues" evidence="5">
    <location>
        <begin position="293"/>
        <end position="303"/>
    </location>
</feature>
<dbReference type="STRING" id="1169540.A0A0G4F1V2"/>
<feature type="compositionally biased region" description="Basic and acidic residues" evidence="5">
    <location>
        <begin position="1065"/>
        <end position="1078"/>
    </location>
</feature>
<name>A0A0G4F1V2_VITBC</name>
<evidence type="ECO:0000259" key="6">
    <source>
        <dbReference type="PROSITE" id="PS50014"/>
    </source>
</evidence>
<proteinExistence type="predicted"/>
<dbReference type="GO" id="GO:0017025">
    <property type="term" value="F:TBP-class protein binding"/>
    <property type="evidence" value="ECO:0007669"/>
    <property type="project" value="InterPro"/>
</dbReference>
<evidence type="ECO:0000256" key="1">
    <source>
        <dbReference type="ARBA" id="ARBA00004123"/>
    </source>
</evidence>
<dbReference type="PhylomeDB" id="A0A0G4F1V2"/>
<dbReference type="GO" id="GO:0051123">
    <property type="term" value="P:RNA polymerase II preinitiation complex assembly"/>
    <property type="evidence" value="ECO:0007669"/>
    <property type="project" value="TreeGrafter"/>
</dbReference>
<dbReference type="Pfam" id="PF12157">
    <property type="entry name" value="DUF3591"/>
    <property type="match status" value="2"/>
</dbReference>
<feature type="compositionally biased region" description="Low complexity" evidence="5">
    <location>
        <begin position="122"/>
        <end position="131"/>
    </location>
</feature>
<evidence type="ECO:0000256" key="4">
    <source>
        <dbReference type="PROSITE-ProRule" id="PRU00035"/>
    </source>
</evidence>
<dbReference type="Pfam" id="PF00439">
    <property type="entry name" value="Bromodomain"/>
    <property type="match status" value="1"/>
</dbReference>
<evidence type="ECO:0000313" key="8">
    <source>
        <dbReference type="Proteomes" id="UP000041254"/>
    </source>
</evidence>
<keyword evidence="3" id="KW-0539">Nucleus</keyword>
<dbReference type="OrthoDB" id="21449at2759"/>
<feature type="compositionally biased region" description="Basic and acidic residues" evidence="5">
    <location>
        <begin position="132"/>
        <end position="156"/>
    </location>
</feature>
<feature type="compositionally biased region" description="Basic and acidic residues" evidence="5">
    <location>
        <begin position="167"/>
        <end position="176"/>
    </location>
</feature>
<dbReference type="GO" id="GO:0004402">
    <property type="term" value="F:histone acetyltransferase activity"/>
    <property type="evidence" value="ECO:0007669"/>
    <property type="project" value="InterPro"/>
</dbReference>
<dbReference type="PROSITE" id="PS50014">
    <property type="entry name" value="BROMODOMAIN_2"/>
    <property type="match status" value="1"/>
</dbReference>
<dbReference type="SMART" id="SM00297">
    <property type="entry name" value="BROMO"/>
    <property type="match status" value="1"/>
</dbReference>
<feature type="region of interest" description="Disordered" evidence="5">
    <location>
        <begin position="227"/>
        <end position="317"/>
    </location>
</feature>
<feature type="compositionally biased region" description="Gly residues" evidence="5">
    <location>
        <begin position="1176"/>
        <end position="1189"/>
    </location>
</feature>
<dbReference type="SUPFAM" id="SSF47370">
    <property type="entry name" value="Bromodomain"/>
    <property type="match status" value="1"/>
</dbReference>
<dbReference type="EMBL" id="CDMY01000361">
    <property type="protein sequence ID" value="CEM05601.1"/>
    <property type="molecule type" value="Genomic_DNA"/>
</dbReference>
<comment type="subcellular location">
    <subcellularLocation>
        <location evidence="1">Nucleus</location>
    </subcellularLocation>
</comment>
<dbReference type="Gene3D" id="1.20.920.10">
    <property type="entry name" value="Bromodomain-like"/>
    <property type="match status" value="1"/>
</dbReference>
<dbReference type="PANTHER" id="PTHR13900">
    <property type="entry name" value="TRANSCRIPTION INITIATION FACTOR TFIID"/>
    <property type="match status" value="1"/>
</dbReference>
<dbReference type="InterPro" id="IPR001487">
    <property type="entry name" value="Bromodomain"/>
</dbReference>
<dbReference type="InterPro" id="IPR036427">
    <property type="entry name" value="Bromodomain-like_sf"/>
</dbReference>
<dbReference type="VEuPathDB" id="CryptoDB:Vbra_2190"/>
<evidence type="ECO:0000256" key="5">
    <source>
        <dbReference type="SAM" id="MobiDB-lite"/>
    </source>
</evidence>
<feature type="region of interest" description="Disordered" evidence="5">
    <location>
        <begin position="398"/>
        <end position="422"/>
    </location>
</feature>
<dbReference type="InterPro" id="IPR040240">
    <property type="entry name" value="TAF1"/>
</dbReference>
<dbReference type="Proteomes" id="UP000041254">
    <property type="component" value="Unassembled WGS sequence"/>
</dbReference>
<feature type="compositionally biased region" description="Basic and acidic residues" evidence="5">
    <location>
        <begin position="254"/>
        <end position="274"/>
    </location>
</feature>
<evidence type="ECO:0000256" key="2">
    <source>
        <dbReference type="ARBA" id="ARBA00023117"/>
    </source>
</evidence>
<gene>
    <name evidence="7" type="ORF">Vbra_2190</name>
</gene>
<feature type="region of interest" description="Disordered" evidence="5">
    <location>
        <begin position="1040"/>
        <end position="1078"/>
    </location>
</feature>
<accession>A0A0G4F1V2</accession>
<organism evidence="7 8">
    <name type="scientific">Vitrella brassicaformis (strain CCMP3155)</name>
    <dbReference type="NCBI Taxonomy" id="1169540"/>
    <lineage>
        <taxon>Eukaryota</taxon>
        <taxon>Sar</taxon>
        <taxon>Alveolata</taxon>
        <taxon>Colpodellida</taxon>
        <taxon>Vitrellaceae</taxon>
        <taxon>Vitrella</taxon>
    </lineage>
</organism>
<feature type="region of interest" description="Disordered" evidence="5">
    <location>
        <begin position="1145"/>
        <end position="1191"/>
    </location>
</feature>
<feature type="compositionally biased region" description="Polar residues" evidence="5">
    <location>
        <begin position="238"/>
        <end position="248"/>
    </location>
</feature>
<protein>
    <recommendedName>
        <fullName evidence="6">Bromo domain-containing protein</fullName>
    </recommendedName>
</protein>
<dbReference type="InParanoid" id="A0A0G4F1V2"/>
<dbReference type="InterPro" id="IPR022591">
    <property type="entry name" value="TAF1_HAT_dom"/>
</dbReference>
<feature type="region of interest" description="Disordered" evidence="5">
    <location>
        <begin position="74"/>
        <end position="193"/>
    </location>
</feature>
<dbReference type="GO" id="GO:0016251">
    <property type="term" value="F:RNA polymerase II general transcription initiation factor activity"/>
    <property type="evidence" value="ECO:0007669"/>
    <property type="project" value="InterPro"/>
</dbReference>
<dbReference type="PANTHER" id="PTHR13900:SF0">
    <property type="entry name" value="TRANSCRIPTION INITIATION FACTOR TFIID SUBUNIT 1"/>
    <property type="match status" value="1"/>
</dbReference>
<evidence type="ECO:0000313" key="7">
    <source>
        <dbReference type="EMBL" id="CEM05601.1"/>
    </source>
</evidence>
<evidence type="ECO:0000256" key="3">
    <source>
        <dbReference type="ARBA" id="ARBA00023242"/>
    </source>
</evidence>
<dbReference type="GO" id="GO:0005669">
    <property type="term" value="C:transcription factor TFIID complex"/>
    <property type="evidence" value="ECO:0007669"/>
    <property type="project" value="InterPro"/>
</dbReference>
<feature type="compositionally biased region" description="Acidic residues" evidence="5">
    <location>
        <begin position="276"/>
        <end position="292"/>
    </location>
</feature>
<dbReference type="CDD" id="cd04369">
    <property type="entry name" value="Bromodomain"/>
    <property type="match status" value="1"/>
</dbReference>
<feature type="domain" description="Bromo" evidence="6">
    <location>
        <begin position="1466"/>
        <end position="1540"/>
    </location>
</feature>
<reference evidence="7 8" key="1">
    <citation type="submission" date="2014-11" db="EMBL/GenBank/DDBJ databases">
        <authorList>
            <person name="Zhu J."/>
            <person name="Qi W."/>
            <person name="Song R."/>
        </authorList>
    </citation>
    <scope>NUCLEOTIDE SEQUENCE [LARGE SCALE GENOMIC DNA]</scope>
</reference>
<keyword evidence="8" id="KW-1185">Reference proteome</keyword>
<keyword evidence="2 4" id="KW-0103">Bromodomain</keyword>
<sequence>MASQHQEAVATASPPRHTAAVLLFIISSVDCRDHEKHNDLTRKERPRSKSISTRVVFHATAPLQLTHPWQIRVAKPRPRSRYSYHGGTPAAPDAAVHRVIPRRHRSQRTESPHRSLRRQISRKSSSGGPSPRGDDDQLRLEDVIEASETPRVRDDVSSIARDDEDDARSIDSRRTQNEMSNAAQRIPNLAPAPDLTQALSITADASRSPMADLWGEANATSSVPPAVRAALPPKAPQTPKSSSDNEATSAAGKQEPEGQDGHQDADEQRGRGEGEGAGDMDVDVDADADAGEEEAKAEVKKAAADAMSPRSKRSRLADEAFERRYEEVERMSEEEQRRAALLREGLGKIFPFRVSWLDHGPPTKDHKDSWHDEPTYRDWYEIWSWSKARHDFRMKLREEKKREAQQQQQEDQDERSPTGMPGHIRARCQLSALNGMPNAEALNQVEDLPLDAPAPEEFHLAVLDALQEELASMPAPYHPHVSHDTFYEARTQLFRDRLDGGLGIMEGPEGGLAMHTMNGWRGEGTRLVWQLKDLAWWHRPDFRAVAALLHSYMKKYPQAPPFDINCAVPPPPVVGEGADEVPETDPFMDFTGLSMSDTMPMAVLEFIEQHPLLLSGFGMGIRITKYQWGEISPEQQARLGPYGQVHSFNVKEPKYPLLEHQIRAKPHHALSIAEGVFKGPVWCHKATHPKSPPLSNHFLLISNFKNTEAKPLSVYRSPDDEHRPKKKQKYEDELPLCNVQFMIRPLTGVGGDGKTAPMSCAVYTVGQCEPMAAVSAPAPPGKDPPPVYNLKRMLAYYQRARFHIQERPQSEEDEWRKKIERKFRVDRHLSHMPLDKLRQVLLMEDAKWLPKPLRDFIINERGDVENLDTRELALRRLLNPMEVCAFESAEVGVKRLLDAGLKRIPAYEMPHVFRMIKLFLTHVERTEKANALARDRALEPGGQDAARAMLEAMRKYSSTTRQEGEDDGGMRPLPPVSLRNYEGHSRSSLSVTAREDFTQLITYVEETLAISPWNLAENYHVVCEDVRRTKAGKTHESFQFVLNGPGEPSAGRGEGLSFLKRKSKKKEDKETKDSKRVTEDYRRLKEPDLRRRLMRYGYEWERVKTLKRWDLVSLLRSRDDSKKGESRHHYLKRLQEIFHNQEFALSHHNPPDSEEEEEAPDHPMPPQRRAMDLEGGTAGAMAGGVGSGKGKGKAFPFDGPAPAAAAAAGGGMGALGAGPANDEDMDDQDDLLADLEGGIEAHMAKESQQPRKRKFGESEVDNEALEKLRLEEFKKARGGGAFGGQHYRYVPRIKWTKRVKGDGNKLTEKSVYIYGEERIAAFLSWRAKRDARKQAKFRLLARQRQQAVGLDLELEAKPVKPDSALLQAAADSATLQEKILRATNTRQIQNLKQEADRIKDEQALQMLLIRERELYSSRKEADPLDIYRGNMQGKHYKLPLYHFNVCLKGLIELIEKRYTEVRMPAEGLVPITMFAREVDEARDQAPNYYQFIAPKDHFNLERIKKNCTNKHYASLDQFLADLDMIRQNSQRYNGPADNARPNTPGYVTKSAAVLVEEGRSLIERLRHEANNIIVELEGLAAAQQREL</sequence>